<sequence>MAFTTRSLSTPSNMTTSAEFTAHFRGYLRVINMRIWSNLSAYVASRISLNGRKMSQDAFSSLIAPGAVFSADMVVADVSKRTLAARMDIEFPVTLATSDTAMENSDPVHEQDCKIDSLGGKREIRRIKEHVFYHFNEAWRIDQVWSVFTYGESWTREPAAAALDPTVLSFTGGPPSPAAVAAKSRLRHGPGRPNVNNVNNVNNINSVNANGHAHGHAHGTSHMFDFTEHGTQRAVVDHGWTSLVKEREIRRAADECVAAVSALDLGGVGALEDGDGDATPRERLLTRAM</sequence>
<dbReference type="OrthoDB" id="2830113at2759"/>
<evidence type="ECO:0000313" key="2">
    <source>
        <dbReference type="Proteomes" id="UP000279236"/>
    </source>
</evidence>
<proteinExistence type="predicted"/>
<comment type="caution">
    <text evidence="1">The sequence shown here is derived from an EMBL/GenBank/DDBJ whole genome shotgun (WGS) entry which is preliminary data.</text>
</comment>
<organism evidence="1 2">
    <name type="scientific">Apiotrichum porosum</name>
    <dbReference type="NCBI Taxonomy" id="105984"/>
    <lineage>
        <taxon>Eukaryota</taxon>
        <taxon>Fungi</taxon>
        <taxon>Dikarya</taxon>
        <taxon>Basidiomycota</taxon>
        <taxon>Agaricomycotina</taxon>
        <taxon>Tremellomycetes</taxon>
        <taxon>Trichosporonales</taxon>
        <taxon>Trichosporonaceae</taxon>
        <taxon>Apiotrichum</taxon>
    </lineage>
</organism>
<reference evidence="1 2" key="1">
    <citation type="submission" date="2018-11" db="EMBL/GenBank/DDBJ databases">
        <title>Genome sequence of Apiotrichum porosum DSM 27194.</title>
        <authorList>
            <person name="Aliyu H."/>
            <person name="Gorte O."/>
            <person name="Ochsenreither K."/>
        </authorList>
    </citation>
    <scope>NUCLEOTIDE SEQUENCE [LARGE SCALE GENOMIC DNA]</scope>
    <source>
        <strain evidence="1 2">DSM 27194</strain>
    </source>
</reference>
<dbReference type="GeneID" id="39592622"/>
<accession>A0A427XSU9</accession>
<gene>
    <name evidence="1" type="ORF">EHS24_008079</name>
</gene>
<dbReference type="EMBL" id="RSCE01000006">
    <property type="protein sequence ID" value="RSH81883.1"/>
    <property type="molecule type" value="Genomic_DNA"/>
</dbReference>
<keyword evidence="2" id="KW-1185">Reference proteome</keyword>
<dbReference type="AlphaFoldDB" id="A0A427XSU9"/>
<protein>
    <submittedName>
        <fullName evidence="1">Uncharacterized protein</fullName>
    </submittedName>
</protein>
<evidence type="ECO:0000313" key="1">
    <source>
        <dbReference type="EMBL" id="RSH81883.1"/>
    </source>
</evidence>
<dbReference type="Proteomes" id="UP000279236">
    <property type="component" value="Unassembled WGS sequence"/>
</dbReference>
<dbReference type="RefSeq" id="XP_028476338.1">
    <property type="nucleotide sequence ID" value="XM_028623405.1"/>
</dbReference>
<name>A0A427XSU9_9TREE</name>